<protein>
    <submittedName>
        <fullName evidence="2">Uncharacterized protein</fullName>
    </submittedName>
</protein>
<accession>A0A075I7D7</accession>
<evidence type="ECO:0000256" key="1">
    <source>
        <dbReference type="SAM" id="Phobius"/>
    </source>
</evidence>
<reference evidence="2" key="1">
    <citation type="journal article" date="2014" name="Genome Biol. Evol.">
        <title>Pangenome evidence for extensive interdomain horizontal transfer affecting lineage core and shell genes in uncultured planktonic thaumarchaeota and euryarchaeota.</title>
        <authorList>
            <person name="Deschamps P."/>
            <person name="Zivanovic Y."/>
            <person name="Moreira D."/>
            <person name="Rodriguez-Valera F."/>
            <person name="Lopez-Garcia P."/>
        </authorList>
    </citation>
    <scope>NUCLEOTIDE SEQUENCE</scope>
</reference>
<keyword evidence="1" id="KW-0812">Transmembrane</keyword>
<dbReference type="EMBL" id="KF901199">
    <property type="protein sequence ID" value="AIF21858.1"/>
    <property type="molecule type" value="Genomic_DNA"/>
</dbReference>
<organism evidence="2">
    <name type="scientific">uncultured marine thaumarchaeote SAT1000_06_B02</name>
    <dbReference type="NCBI Taxonomy" id="1456361"/>
    <lineage>
        <taxon>Archaea</taxon>
        <taxon>Nitrososphaerota</taxon>
        <taxon>environmental samples</taxon>
    </lineage>
</organism>
<dbReference type="AlphaFoldDB" id="A0A075I7D7"/>
<feature type="transmembrane region" description="Helical" evidence="1">
    <location>
        <begin position="6"/>
        <end position="28"/>
    </location>
</feature>
<sequence>MINIALDIINYILVAILIGVSATWIALIKSMLRTFNESPFLDKFEKRNMKNQRSQ</sequence>
<keyword evidence="1" id="KW-1133">Transmembrane helix</keyword>
<evidence type="ECO:0000313" key="2">
    <source>
        <dbReference type="EMBL" id="AIF21858.1"/>
    </source>
</evidence>
<keyword evidence="1" id="KW-0472">Membrane</keyword>
<proteinExistence type="predicted"/>
<name>A0A075I7D7_9ARCH</name>